<organism evidence="3 4">
    <name type="scientific">Streptosporangium fragile</name>
    <dbReference type="NCBI Taxonomy" id="46186"/>
    <lineage>
        <taxon>Bacteria</taxon>
        <taxon>Bacillati</taxon>
        <taxon>Actinomycetota</taxon>
        <taxon>Actinomycetes</taxon>
        <taxon>Streptosporangiales</taxon>
        <taxon>Streptosporangiaceae</taxon>
        <taxon>Streptosporangium</taxon>
    </lineage>
</organism>
<feature type="domain" description="Endonuclease GajA/Old nuclease/RecF-like AAA" evidence="2">
    <location>
        <begin position="327"/>
        <end position="367"/>
    </location>
</feature>
<proteinExistence type="predicted"/>
<dbReference type="PANTHER" id="PTHR43581:SF2">
    <property type="entry name" value="EXCINUCLEASE ATPASE SUBUNIT"/>
    <property type="match status" value="1"/>
</dbReference>
<name>A0ABP6IJ50_9ACTN</name>
<gene>
    <name evidence="3" type="ORF">GCM10010517_53310</name>
</gene>
<evidence type="ECO:0000259" key="2">
    <source>
        <dbReference type="Pfam" id="PF13175"/>
    </source>
</evidence>
<evidence type="ECO:0000256" key="1">
    <source>
        <dbReference type="SAM" id="MobiDB-lite"/>
    </source>
</evidence>
<dbReference type="InterPro" id="IPR041685">
    <property type="entry name" value="AAA_GajA/Old/RecF-like"/>
</dbReference>
<accession>A0ABP6IJ50</accession>
<dbReference type="Gene3D" id="3.40.50.300">
    <property type="entry name" value="P-loop containing nucleotide triphosphate hydrolases"/>
    <property type="match status" value="1"/>
</dbReference>
<evidence type="ECO:0000313" key="3">
    <source>
        <dbReference type="EMBL" id="GAA2889232.1"/>
    </source>
</evidence>
<dbReference type="Pfam" id="PF13175">
    <property type="entry name" value="AAA_15"/>
    <property type="match status" value="1"/>
</dbReference>
<dbReference type="EMBL" id="BAAAVI010000044">
    <property type="protein sequence ID" value="GAA2889232.1"/>
    <property type="molecule type" value="Genomic_DNA"/>
</dbReference>
<keyword evidence="4" id="KW-1185">Reference proteome</keyword>
<protein>
    <recommendedName>
        <fullName evidence="2">Endonuclease GajA/Old nuclease/RecF-like AAA domain-containing protein</fullName>
    </recommendedName>
</protein>
<reference evidence="4" key="1">
    <citation type="journal article" date="2019" name="Int. J. Syst. Evol. Microbiol.">
        <title>The Global Catalogue of Microorganisms (GCM) 10K type strain sequencing project: providing services to taxonomists for standard genome sequencing and annotation.</title>
        <authorList>
            <consortium name="The Broad Institute Genomics Platform"/>
            <consortium name="The Broad Institute Genome Sequencing Center for Infectious Disease"/>
            <person name="Wu L."/>
            <person name="Ma J."/>
        </authorList>
    </citation>
    <scope>NUCLEOTIDE SEQUENCE [LARGE SCALE GENOMIC DNA]</scope>
    <source>
        <strain evidence="4">JCM 6242</strain>
    </source>
</reference>
<dbReference type="InterPro" id="IPR027417">
    <property type="entry name" value="P-loop_NTPase"/>
</dbReference>
<dbReference type="Proteomes" id="UP001500831">
    <property type="component" value="Unassembled WGS sequence"/>
</dbReference>
<dbReference type="PANTHER" id="PTHR43581">
    <property type="entry name" value="ATP/GTP PHOSPHATASE"/>
    <property type="match status" value="1"/>
</dbReference>
<sequence length="659" mass="72289">MLLKRVTVSGFRASATSPIECEFPGRFSVLAGPNNAGKSTVSEAIYLAHREVFPWIGRFPGSLLGATPRRVSVTYEQAGSSSPGAGPLDALLGAQGVGTSGASITWSRRLFRRMGQVGREFDHALPQGENYIRLVYLPADRNPVDELARREARVLIELLRAHQQRISGRRSLYGLRRRAEYLLEELSKDPLIQEVEGRIGEYLAELSDGINPHVPFVRGQQIDDAYLARVLELLLAATDDRMEAHRLEISSLGYVNLLHIAVTLAAIPDLTAPSGQLAACAGEDGDREDTPEDREAELDPEAELRIADEERELEEDAFFPTPAFHATVVIEEPEAHLHPQLQHGLVRYLRGMVKTRPELQVILTTSASDIISACAPTELIIMRQLRNGGRATRTVASLPIVDRDTVLTKARLHMDAMRSSALFAERLVLVEGVTDVTILRQFGRSWAGMDRKKQSFVNALGIIPMGHKVGSWAVRLLAAQGQEICDRLAIMRDSDQPMGQVPTRPKWLADHSPDVVGYFPSHPTLEPAIVKGNEMAVAEALTAIGVPHPVPISPTTIHELFRSGVAASRNNGVALPPGAAAKDKGEFALHLAAELEDRINHDPQSVQVPKHMADLFDFLYDPNVAPVTAASPEQDGGIPLEEFDQQPLDDFIWTSLVQD</sequence>
<dbReference type="InterPro" id="IPR051396">
    <property type="entry name" value="Bact_Antivir_Def_Nuclease"/>
</dbReference>
<evidence type="ECO:0000313" key="4">
    <source>
        <dbReference type="Proteomes" id="UP001500831"/>
    </source>
</evidence>
<feature type="compositionally biased region" description="Acidic residues" evidence="1">
    <location>
        <begin position="283"/>
        <end position="297"/>
    </location>
</feature>
<comment type="caution">
    <text evidence="3">The sequence shown here is derived from an EMBL/GenBank/DDBJ whole genome shotgun (WGS) entry which is preliminary data.</text>
</comment>
<feature type="region of interest" description="Disordered" evidence="1">
    <location>
        <begin position="277"/>
        <end position="297"/>
    </location>
</feature>
<dbReference type="SUPFAM" id="SSF52540">
    <property type="entry name" value="P-loop containing nucleoside triphosphate hydrolases"/>
    <property type="match status" value="2"/>
</dbReference>